<dbReference type="PANTHER" id="PTHR10648:SF34">
    <property type="entry name" value="PROTEIN PHOSPHATASE 2A REGULATORY SUBUNIT, PUTATIVE-RELATED"/>
    <property type="match status" value="1"/>
</dbReference>
<evidence type="ECO:0000313" key="4">
    <source>
        <dbReference type="Proteomes" id="UP000246078"/>
    </source>
</evidence>
<dbReference type="VEuPathDB" id="TriTrypDB:TcCL_NonESM01560"/>
<gene>
    <name evidence="3" type="ORF">C3747_64g99</name>
</gene>
<feature type="repeat" description="HEAT" evidence="2">
    <location>
        <begin position="358"/>
        <end position="396"/>
    </location>
</feature>
<dbReference type="VEuPathDB" id="TriTrypDB:ECC02_005609"/>
<evidence type="ECO:0000256" key="2">
    <source>
        <dbReference type="PROSITE-ProRule" id="PRU00103"/>
    </source>
</evidence>
<dbReference type="EMBL" id="PRFC01000064">
    <property type="protein sequence ID" value="PWV10941.1"/>
    <property type="molecule type" value="Genomic_DNA"/>
</dbReference>
<name>A0A2V2WQW6_TRYCR</name>
<organism evidence="3 4">
    <name type="scientific">Trypanosoma cruzi</name>
    <dbReference type="NCBI Taxonomy" id="5693"/>
    <lineage>
        <taxon>Eukaryota</taxon>
        <taxon>Discoba</taxon>
        <taxon>Euglenozoa</taxon>
        <taxon>Kinetoplastea</taxon>
        <taxon>Metakinetoplastina</taxon>
        <taxon>Trypanosomatida</taxon>
        <taxon>Trypanosomatidae</taxon>
        <taxon>Trypanosoma</taxon>
        <taxon>Schizotrypanum</taxon>
    </lineage>
</organism>
<keyword evidence="1" id="KW-0677">Repeat</keyword>
<dbReference type="VEuPathDB" id="TriTrypDB:BCY84_01659"/>
<comment type="caution">
    <text evidence="3">The sequence shown here is derived from an EMBL/GenBank/DDBJ whole genome shotgun (WGS) entry which is preliminary data.</text>
</comment>
<dbReference type="VEuPathDB" id="TriTrypDB:TCSYLVIO_007298"/>
<dbReference type="InterPro" id="IPR021133">
    <property type="entry name" value="HEAT_type_2"/>
</dbReference>
<dbReference type="VEuPathDB" id="TriTrypDB:Tc_MARK_6013"/>
<dbReference type="GO" id="GO:0005829">
    <property type="term" value="C:cytosol"/>
    <property type="evidence" value="ECO:0007669"/>
    <property type="project" value="TreeGrafter"/>
</dbReference>
<dbReference type="VEuPathDB" id="TriTrypDB:TCDM_01002"/>
<evidence type="ECO:0000313" key="3">
    <source>
        <dbReference type="EMBL" id="PWV10941.1"/>
    </source>
</evidence>
<dbReference type="InterPro" id="IPR051023">
    <property type="entry name" value="PP2A_Regulatory_Subunit_A"/>
</dbReference>
<dbReference type="Pfam" id="PF02985">
    <property type="entry name" value="HEAT"/>
    <property type="match status" value="1"/>
</dbReference>
<accession>A0A2V2WQW6</accession>
<dbReference type="VEuPathDB" id="TriTrypDB:TcBrA4_0037360"/>
<dbReference type="VEuPathDB" id="TriTrypDB:TcG_05354"/>
<dbReference type="SUPFAM" id="SSF48371">
    <property type="entry name" value="ARM repeat"/>
    <property type="match status" value="1"/>
</dbReference>
<feature type="repeat" description="HEAT" evidence="2">
    <location>
        <begin position="397"/>
        <end position="433"/>
    </location>
</feature>
<dbReference type="Proteomes" id="UP000246078">
    <property type="component" value="Unassembled WGS sequence"/>
</dbReference>
<dbReference type="VEuPathDB" id="TriTrypDB:C4B63_22g69"/>
<reference evidence="3 4" key="1">
    <citation type="journal article" date="2018" name="Microb. Genom.">
        <title>Expanding an expanded genome: long-read sequencing of Trypanosoma cruzi.</title>
        <authorList>
            <person name="Berna L."/>
            <person name="Rodriguez M."/>
            <person name="Chiribao M.L."/>
            <person name="Parodi-Talice A."/>
            <person name="Pita S."/>
            <person name="Rijo G."/>
            <person name="Alvarez-Valin F."/>
            <person name="Robello C."/>
        </authorList>
    </citation>
    <scope>NUCLEOTIDE SEQUENCE [LARGE SCALE GENOMIC DNA]</scope>
    <source>
        <strain evidence="3 4">TCC</strain>
    </source>
</reference>
<evidence type="ECO:0000256" key="1">
    <source>
        <dbReference type="ARBA" id="ARBA00022737"/>
    </source>
</evidence>
<dbReference type="InterPro" id="IPR000357">
    <property type="entry name" value="HEAT"/>
</dbReference>
<dbReference type="InterPro" id="IPR011989">
    <property type="entry name" value="ARM-like"/>
</dbReference>
<dbReference type="GO" id="GO:0019888">
    <property type="term" value="F:protein phosphatase regulator activity"/>
    <property type="evidence" value="ECO:0007669"/>
    <property type="project" value="TreeGrafter"/>
</dbReference>
<dbReference type="GO" id="GO:0000159">
    <property type="term" value="C:protein phosphatase type 2A complex"/>
    <property type="evidence" value="ECO:0007669"/>
    <property type="project" value="TreeGrafter"/>
</dbReference>
<dbReference type="AlphaFoldDB" id="A0A2V2WQW6"/>
<dbReference type="PANTHER" id="PTHR10648">
    <property type="entry name" value="SERINE/THREONINE-PROTEIN PHOSPHATASE PP2A 65 KDA REGULATORY SUBUNIT"/>
    <property type="match status" value="1"/>
</dbReference>
<sequence>MTEHFDSVKSMINNLRSEDPEERLTSMRGIHLIASTLGPERTRDELLPYLTDYLDENEVVLRVFANALGTMLQEVGGADHLQSILTPLELLSSLDEITVRDEAVTSLQTIGGQVFRETGEAAAQAQRDFLDLVHRLGKATTQCRSSASYLIATAYPHVSTAIKGQLMSLFIELCNDKEIMVRRAACISLGKHMVHVFGNRSTELINALTAFSQDKFDAVRLQTVEAAAALLKALPYELHANVFSSIKGLMSDYSWRVRHMAADRLGKLAEAMSPNEVKNILPFFRSLSQDAEAEIRASAVFSMASLLAVFRDPSAKRELLTAGCRLVNDENAHVRMCLASAVLRSVAHVAKELWATTIVPTCTQLLKDQEADVRLALVSGFSSMGNTPEAREMAPKLVPVVVALAGDPNWRIREVVISQVPFLITSLGKNAEDVVELCVQHLVDRVATIREAAVRSCCTLVAENGTAWSRASLFPRLSSMASTNNYLHRVALAHFYASLASIQSLDCGTASQHILPILRLFAQDSVPNVRLNCAKALLALKKGRRLLDSDTEPLISRLRKDADVDVRFVASED</sequence>
<dbReference type="VEuPathDB" id="TriTrypDB:TcCLB.503803.4"/>
<dbReference type="VEuPathDB" id="TriTrypDB:C3747_64g99"/>
<dbReference type="GO" id="GO:0005634">
    <property type="term" value="C:nucleus"/>
    <property type="evidence" value="ECO:0007669"/>
    <property type="project" value="TreeGrafter"/>
</dbReference>
<dbReference type="InterPro" id="IPR016024">
    <property type="entry name" value="ARM-type_fold"/>
</dbReference>
<dbReference type="PROSITE" id="PS50077">
    <property type="entry name" value="HEAT_REPEAT"/>
    <property type="match status" value="4"/>
</dbReference>
<dbReference type="VEuPathDB" id="TriTrypDB:TcYC6_0016650"/>
<feature type="repeat" description="HEAT" evidence="2">
    <location>
        <begin position="280"/>
        <end position="318"/>
    </location>
</feature>
<feature type="repeat" description="HEAT" evidence="2">
    <location>
        <begin position="242"/>
        <end position="279"/>
    </location>
</feature>
<protein>
    <submittedName>
        <fullName evidence="3">Putative serine/threonine protein phosphatase 2A regulatory subunit</fullName>
    </submittedName>
</protein>
<dbReference type="Gene3D" id="1.25.10.10">
    <property type="entry name" value="Leucine-rich Repeat Variant"/>
    <property type="match status" value="1"/>
</dbReference>
<dbReference type="VEuPathDB" id="TriTrypDB:TcCLB.511425.10"/>
<dbReference type="VEuPathDB" id="TriTrypDB:TcCLB.506479.39"/>
<proteinExistence type="predicted"/>